<evidence type="ECO:0000256" key="8">
    <source>
        <dbReference type="ARBA" id="ARBA00023242"/>
    </source>
</evidence>
<dbReference type="Gene3D" id="3.30.300.110">
    <property type="entry name" value="Met-10+ protein-like domains"/>
    <property type="match status" value="1"/>
</dbReference>
<evidence type="ECO:0000256" key="10">
    <source>
        <dbReference type="HAMAP-Rule" id="MF_03152"/>
    </source>
</evidence>
<dbReference type="InterPro" id="IPR029063">
    <property type="entry name" value="SAM-dependent_MTases_sf"/>
</dbReference>
<dbReference type="PANTHER" id="PTHR23245:SF43">
    <property type="entry name" value="TRNA (GUANINE(37)-N1)-METHYLTRANSFERASE 2"/>
    <property type="match status" value="1"/>
</dbReference>
<dbReference type="Pfam" id="PF02475">
    <property type="entry name" value="TRM5-TYW2_MTfase"/>
    <property type="match status" value="1"/>
</dbReference>
<dbReference type="PROSITE" id="PS51684">
    <property type="entry name" value="SAM_MT_TRM5_TYW2"/>
    <property type="match status" value="1"/>
</dbReference>
<feature type="binding site" evidence="10">
    <location>
        <position position="463"/>
    </location>
    <ligand>
        <name>S-adenosyl-L-methionine</name>
        <dbReference type="ChEBI" id="CHEBI:59789"/>
    </ligand>
</feature>
<comment type="catalytic activity">
    <reaction evidence="9 10">
        <text>guanosine(37) in tRNA + S-adenosyl-L-methionine = N(1)-methylguanosine(37) in tRNA + S-adenosyl-L-homocysteine + H(+)</text>
        <dbReference type="Rhea" id="RHEA:36899"/>
        <dbReference type="Rhea" id="RHEA-COMP:10145"/>
        <dbReference type="Rhea" id="RHEA-COMP:10147"/>
        <dbReference type="ChEBI" id="CHEBI:15378"/>
        <dbReference type="ChEBI" id="CHEBI:57856"/>
        <dbReference type="ChEBI" id="CHEBI:59789"/>
        <dbReference type="ChEBI" id="CHEBI:73542"/>
        <dbReference type="ChEBI" id="CHEBI:74269"/>
        <dbReference type="EC" id="2.1.1.228"/>
    </reaction>
</comment>
<dbReference type="Gene3D" id="3.40.50.150">
    <property type="entry name" value="Vaccinia Virus protein VP39"/>
    <property type="match status" value="1"/>
</dbReference>
<feature type="binding site" evidence="10">
    <location>
        <begin position="412"/>
        <end position="413"/>
    </location>
    <ligand>
        <name>S-adenosyl-L-methionine</name>
        <dbReference type="ChEBI" id="CHEBI:59789"/>
    </ligand>
</feature>
<dbReference type="GO" id="GO:0005759">
    <property type="term" value="C:mitochondrial matrix"/>
    <property type="evidence" value="ECO:0007669"/>
    <property type="project" value="UniProtKB-SubCell"/>
</dbReference>
<organism evidence="12 13">
    <name type="scientific">Carpinus fangiana</name>
    <dbReference type="NCBI Taxonomy" id="176857"/>
    <lineage>
        <taxon>Eukaryota</taxon>
        <taxon>Viridiplantae</taxon>
        <taxon>Streptophyta</taxon>
        <taxon>Embryophyta</taxon>
        <taxon>Tracheophyta</taxon>
        <taxon>Spermatophyta</taxon>
        <taxon>Magnoliopsida</taxon>
        <taxon>eudicotyledons</taxon>
        <taxon>Gunneridae</taxon>
        <taxon>Pentapetalae</taxon>
        <taxon>rosids</taxon>
        <taxon>fabids</taxon>
        <taxon>Fagales</taxon>
        <taxon>Betulaceae</taxon>
        <taxon>Carpinus</taxon>
    </lineage>
</organism>
<accession>A0A5N6RWU4</accession>
<comment type="subunit">
    <text evidence="10">Monomer.</text>
</comment>
<dbReference type="GO" id="GO:0005634">
    <property type="term" value="C:nucleus"/>
    <property type="evidence" value="ECO:0007669"/>
    <property type="project" value="UniProtKB-SubCell"/>
</dbReference>
<sequence length="557" mass="63552">MVVTRLFLRIHSLPLATLPPKLFFPKLPLTVSLCYSTTTTTTITTTQALTQTRIHDPALSYGPSLHKGTKPQAEYQQQEQQDDIIDEQNFIRVFDLAALRVPAKDCFALESRLRGHLLNWPRIRNIARVPGDEVDPEVIDLLGRQGQGFSTEEKEEGNLVSLERRIYGKAEGDGDVLSPVLYRDKLARTFNSQGYGLLGDEFKGKTRKWKGSTRLLLLDERYAARDVEDLPEAIKVVLKEDMKESTESAFELVRCKLTLFYDYWQMNEILEGLLPKGIIVPSAFETVGHIIHLNLKEEHLPYKNLIAKVVLDKNKPKIKTVVNKIEAIHNDYRTMQLEVLAGNHSLVTTVVENGMRFHVDLTTVYWNSRLATERQRLLNGFTHHDVVCDVFSGVGPLAVSAAKIVKRVYANDLNPYAVEYLERNCVVNKVERKLEVFNMDGRRFIQALFASEKAKRITQVVMNLPNDAAEYLDAFRGIFRDRPKNGDFTFPMIHVYGFSKAQDPEFDFHERIRIALKEMAVDVKMRRVRVVAPGKWMLCASFVLPETVAFADSKLDV</sequence>
<dbReference type="PANTHER" id="PTHR23245">
    <property type="entry name" value="TRNA METHYLTRANSFERASE"/>
    <property type="match status" value="1"/>
</dbReference>
<comment type="similarity">
    <text evidence="1">Belongs to the class I-like SAM-binding methyltransferase superfamily. TRM5/TYW2 family.</text>
</comment>
<proteinExistence type="inferred from homology"/>
<keyword evidence="2 10" id="KW-0963">Cytoplasm</keyword>
<evidence type="ECO:0000256" key="4">
    <source>
        <dbReference type="ARBA" id="ARBA00022679"/>
    </source>
</evidence>
<evidence type="ECO:0000256" key="5">
    <source>
        <dbReference type="ARBA" id="ARBA00022691"/>
    </source>
</evidence>
<dbReference type="EMBL" id="CM017328">
    <property type="protein sequence ID" value="KAE8125713.1"/>
    <property type="molecule type" value="Genomic_DNA"/>
</dbReference>
<dbReference type="EC" id="2.1.1.228" evidence="10"/>
<keyword evidence="6 10" id="KW-0819">tRNA processing</keyword>
<dbReference type="InterPro" id="IPR025792">
    <property type="entry name" value="tRNA_Gua_MeTrfase_euk"/>
</dbReference>
<feature type="binding site" evidence="10">
    <location>
        <position position="374"/>
    </location>
    <ligand>
        <name>S-adenosyl-L-methionine</name>
        <dbReference type="ChEBI" id="CHEBI:59789"/>
    </ligand>
</feature>
<dbReference type="InterPro" id="IPR056743">
    <property type="entry name" value="TRM5-TYW2-like_MTfase"/>
</dbReference>
<evidence type="ECO:0000256" key="1">
    <source>
        <dbReference type="ARBA" id="ARBA00009775"/>
    </source>
</evidence>
<dbReference type="CDD" id="cd02440">
    <property type="entry name" value="AdoMet_MTases"/>
    <property type="match status" value="1"/>
</dbReference>
<dbReference type="GO" id="GO:0052906">
    <property type="term" value="F:tRNA (guanine(37)-N1)-methyltransferase activity"/>
    <property type="evidence" value="ECO:0007669"/>
    <property type="project" value="UniProtKB-UniRule"/>
</dbReference>
<comment type="subcellular location">
    <subcellularLocation>
        <location evidence="10">Mitochondrion matrix</location>
    </subcellularLocation>
    <subcellularLocation>
        <location evidence="10">Nucleus</location>
    </subcellularLocation>
    <subcellularLocation>
        <location evidence="10">Cytoplasm</location>
    </subcellularLocation>
    <text evidence="10">Predominantly in the mitochondria and in the nucleus.</text>
</comment>
<keyword evidence="8 10" id="KW-0539">Nucleus</keyword>
<reference evidence="12 13" key="1">
    <citation type="submission" date="2019-06" db="EMBL/GenBank/DDBJ databases">
        <title>A chromosomal-level reference genome of Carpinus fangiana (Coryloideae, Betulaceae).</title>
        <authorList>
            <person name="Yang X."/>
            <person name="Wang Z."/>
            <person name="Zhang L."/>
            <person name="Hao G."/>
            <person name="Liu J."/>
            <person name="Yang Y."/>
        </authorList>
    </citation>
    <scope>NUCLEOTIDE SEQUENCE [LARGE SCALE GENOMIC DNA]</scope>
    <source>
        <strain evidence="12">Cfa_2016G</strain>
        <tissue evidence="12">Leaf</tissue>
    </source>
</reference>
<dbReference type="Pfam" id="PF25133">
    <property type="entry name" value="TYW2_N_2"/>
    <property type="match status" value="1"/>
</dbReference>
<dbReference type="GO" id="GO:0002939">
    <property type="term" value="P:tRNA N1-guanine methylation"/>
    <property type="evidence" value="ECO:0007669"/>
    <property type="project" value="TreeGrafter"/>
</dbReference>
<dbReference type="OrthoDB" id="408788at2759"/>
<evidence type="ECO:0000313" key="12">
    <source>
        <dbReference type="EMBL" id="KAE8125713.1"/>
    </source>
</evidence>
<comment type="similarity">
    <text evidence="10">Belongs to the TRM5 / TYW2 family.</text>
</comment>
<protein>
    <recommendedName>
        <fullName evidence="10">tRNA (guanine(37)-N1)-methyltransferase</fullName>
        <ecNumber evidence="10">2.1.1.228</ecNumber>
    </recommendedName>
    <alternativeName>
        <fullName evidence="10">M1G-methyltransferase</fullName>
    </alternativeName>
    <alternativeName>
        <fullName evidence="10">tRNA [GM37] methyltransferase</fullName>
    </alternativeName>
    <alternativeName>
        <fullName evidence="10">tRNA methyltransferase 5 homolog</fullName>
    </alternativeName>
</protein>
<gene>
    <name evidence="12" type="ORF">FH972_020488</name>
</gene>
<evidence type="ECO:0000256" key="2">
    <source>
        <dbReference type="ARBA" id="ARBA00022490"/>
    </source>
</evidence>
<keyword evidence="7 10" id="KW-0496">Mitochondrion</keyword>
<evidence type="ECO:0000256" key="7">
    <source>
        <dbReference type="ARBA" id="ARBA00023128"/>
    </source>
</evidence>
<comment type="function">
    <text evidence="10">Specifically methylates the N1 position of guanosine-37 in various cytoplasmic and mitochondrial tRNAs. Methylation is not dependent on the nature of the nucleoside 5' of the target nucleoside. This is the first step in the biosynthesis of wybutosine (yW), a modified base adjacent to the anticodon of tRNAs and required for accurate decoding.</text>
</comment>
<dbReference type="FunFam" id="3.40.50.150:FF:000225">
    <property type="entry name" value="tRNA (guanine(37)-N1)-methyltransferase"/>
    <property type="match status" value="1"/>
</dbReference>
<evidence type="ECO:0000256" key="6">
    <source>
        <dbReference type="ARBA" id="ARBA00022694"/>
    </source>
</evidence>
<dbReference type="HAMAP" id="MF_03152">
    <property type="entry name" value="TRM5"/>
    <property type="match status" value="1"/>
</dbReference>
<keyword evidence="3 10" id="KW-0489">Methyltransferase</keyword>
<feature type="binding site" evidence="10">
    <location>
        <begin position="440"/>
        <end position="441"/>
    </location>
    <ligand>
        <name>S-adenosyl-L-methionine</name>
        <dbReference type="ChEBI" id="CHEBI:59789"/>
    </ligand>
</feature>
<dbReference type="FunFam" id="3.30.300.110:FF:000001">
    <property type="entry name" value="tRNA (guanine(37)-N1)-methyltransferase"/>
    <property type="match status" value="1"/>
</dbReference>
<dbReference type="SUPFAM" id="SSF53335">
    <property type="entry name" value="S-adenosyl-L-methionine-dependent methyltransferases"/>
    <property type="match status" value="1"/>
</dbReference>
<evidence type="ECO:0000256" key="3">
    <source>
        <dbReference type="ARBA" id="ARBA00022603"/>
    </source>
</evidence>
<dbReference type="GO" id="GO:0070901">
    <property type="term" value="P:mitochondrial tRNA methylation"/>
    <property type="evidence" value="ECO:0007669"/>
    <property type="project" value="UniProtKB-ARBA"/>
</dbReference>
<keyword evidence="5 10" id="KW-0949">S-adenosyl-L-methionine</keyword>
<keyword evidence="4 10" id="KW-0808">Transferase</keyword>
<evidence type="ECO:0000256" key="9">
    <source>
        <dbReference type="ARBA" id="ARBA00047783"/>
    </source>
</evidence>
<dbReference type="Proteomes" id="UP000327013">
    <property type="component" value="Chromosome 8"/>
</dbReference>
<name>A0A5N6RWU4_9ROSI</name>
<dbReference type="InterPro" id="IPR030382">
    <property type="entry name" value="MeTrfase_TRM5/TYW2"/>
</dbReference>
<dbReference type="AlphaFoldDB" id="A0A5N6RWU4"/>
<dbReference type="InterPro" id="IPR056744">
    <property type="entry name" value="TRM5/TYW2-like_N"/>
</dbReference>
<evidence type="ECO:0000313" key="13">
    <source>
        <dbReference type="Proteomes" id="UP000327013"/>
    </source>
</evidence>
<feature type="domain" description="SAM-dependent methyltransferase TRM5/TYW2-type" evidence="11">
    <location>
        <begin position="284"/>
        <end position="546"/>
    </location>
</feature>
<keyword evidence="13" id="KW-1185">Reference proteome</keyword>
<evidence type="ECO:0000259" key="11">
    <source>
        <dbReference type="PROSITE" id="PS51684"/>
    </source>
</evidence>